<feature type="domain" description="Dienelactone hydrolase" evidence="1">
    <location>
        <begin position="95"/>
        <end position="298"/>
    </location>
</feature>
<accession>A0A1I0KBF7</accession>
<proteinExistence type="predicted"/>
<organism evidence="2 3">
    <name type="scientific">Enterocloster lavalensis</name>
    <dbReference type="NCBI Taxonomy" id="460384"/>
    <lineage>
        <taxon>Bacteria</taxon>
        <taxon>Bacillati</taxon>
        <taxon>Bacillota</taxon>
        <taxon>Clostridia</taxon>
        <taxon>Lachnospirales</taxon>
        <taxon>Lachnospiraceae</taxon>
        <taxon>Enterocloster</taxon>
    </lineage>
</organism>
<dbReference type="InterPro" id="IPR002925">
    <property type="entry name" value="Dienelactn_hydro"/>
</dbReference>
<reference evidence="3" key="1">
    <citation type="submission" date="2016-10" db="EMBL/GenBank/DDBJ databases">
        <authorList>
            <person name="Varghese N."/>
            <person name="Submissions S."/>
        </authorList>
    </citation>
    <scope>NUCLEOTIDE SEQUENCE [LARGE SCALE GENOMIC DNA]</scope>
    <source>
        <strain evidence="3">NLAE-zl-G277</strain>
    </source>
</reference>
<dbReference type="Gene3D" id="3.40.50.1820">
    <property type="entry name" value="alpha/beta hydrolase"/>
    <property type="match status" value="1"/>
</dbReference>
<dbReference type="Pfam" id="PF01738">
    <property type="entry name" value="DLH"/>
    <property type="match status" value="1"/>
</dbReference>
<dbReference type="Proteomes" id="UP000198508">
    <property type="component" value="Unassembled WGS sequence"/>
</dbReference>
<dbReference type="STRING" id="460384.SAMN05216313_1551"/>
<dbReference type="PANTHER" id="PTHR22946">
    <property type="entry name" value="DIENELACTONE HYDROLASE DOMAIN-CONTAINING PROTEIN-RELATED"/>
    <property type="match status" value="1"/>
</dbReference>
<dbReference type="InterPro" id="IPR029058">
    <property type="entry name" value="AB_hydrolase_fold"/>
</dbReference>
<dbReference type="RefSeq" id="WP_166434672.1">
    <property type="nucleotide sequence ID" value="NZ_DAINWJ010000420.1"/>
</dbReference>
<evidence type="ECO:0000313" key="3">
    <source>
        <dbReference type="Proteomes" id="UP000198508"/>
    </source>
</evidence>
<gene>
    <name evidence="2" type="ORF">SAMN05216313_1551</name>
</gene>
<protein>
    <submittedName>
        <fullName evidence="2">Alpha/beta hydrolase family protein</fullName>
    </submittedName>
</protein>
<dbReference type="EMBL" id="FOIM01000055">
    <property type="protein sequence ID" value="SEU20522.1"/>
    <property type="molecule type" value="Genomic_DNA"/>
</dbReference>
<sequence>MMQREDILQALGRIPQRAETPARRSLAESRDGISRYLVRYETEPGEQVTAWLLVPEGGRDCPAVVACHQHNDEYFVGKSEPAGFYAKAANTFGLTLCRAGFAVLCPDQIGFEDRRPAEYARRANPCLEGQNYERYLFMEYLLKGSSLQAKNIADLTRAVDILGEQPEVDSERIGVCGHSLGGQEALWLAWYDSRIKALAASCGFARIHDLQKRAINHNYSMYLPGFLQDGDMEDLLRTLCPKPAYIGHGALDPIYPKDSVERVMELGRQAYEQAGFGERFCARIFEDVGHVFEEEQQREAVEFLLKWV</sequence>
<evidence type="ECO:0000313" key="2">
    <source>
        <dbReference type="EMBL" id="SEU20522.1"/>
    </source>
</evidence>
<evidence type="ECO:0000259" key="1">
    <source>
        <dbReference type="Pfam" id="PF01738"/>
    </source>
</evidence>
<dbReference type="AlphaFoldDB" id="A0A1I0KBF7"/>
<dbReference type="GO" id="GO:0016787">
    <property type="term" value="F:hydrolase activity"/>
    <property type="evidence" value="ECO:0007669"/>
    <property type="project" value="UniProtKB-KW"/>
</dbReference>
<keyword evidence="3" id="KW-1185">Reference proteome</keyword>
<dbReference type="SUPFAM" id="SSF53474">
    <property type="entry name" value="alpha/beta-Hydrolases"/>
    <property type="match status" value="1"/>
</dbReference>
<name>A0A1I0KBF7_9FIRM</name>
<keyword evidence="2" id="KW-0378">Hydrolase</keyword>
<dbReference type="InterPro" id="IPR050261">
    <property type="entry name" value="FrsA_esterase"/>
</dbReference>
<dbReference type="GeneID" id="93281392"/>